<dbReference type="PANTHER" id="PTHR10900">
    <property type="entry name" value="PERIOSTIN-RELATED"/>
    <property type="match status" value="1"/>
</dbReference>
<gene>
    <name evidence="3" type="ordered locus">Ftrac_1895</name>
</gene>
<dbReference type="STRING" id="643867.Ftrac_1895"/>
<dbReference type="EMBL" id="CP002349">
    <property type="protein sequence ID" value="ADR21881.1"/>
    <property type="molecule type" value="Genomic_DNA"/>
</dbReference>
<dbReference type="GO" id="GO:0007155">
    <property type="term" value="P:cell adhesion"/>
    <property type="evidence" value="ECO:0007669"/>
    <property type="project" value="TreeGrafter"/>
</dbReference>
<keyword evidence="1" id="KW-0732">Signal</keyword>
<evidence type="ECO:0000259" key="2">
    <source>
        <dbReference type="PROSITE" id="PS50213"/>
    </source>
</evidence>
<dbReference type="RefSeq" id="WP_013454024.1">
    <property type="nucleotide sequence ID" value="NC_014759.1"/>
</dbReference>
<organism evidence="3 4">
    <name type="scientific">Marivirga tractuosa (strain ATCC 23168 / DSM 4126 / NBRC 15989 / NCIMB 1408 / VKM B-1430 / H-43)</name>
    <name type="common">Microscilla tractuosa</name>
    <name type="synonym">Flexibacter tractuosus</name>
    <dbReference type="NCBI Taxonomy" id="643867"/>
    <lineage>
        <taxon>Bacteria</taxon>
        <taxon>Pseudomonadati</taxon>
        <taxon>Bacteroidota</taxon>
        <taxon>Cytophagia</taxon>
        <taxon>Cytophagales</taxon>
        <taxon>Marivirgaceae</taxon>
        <taxon>Marivirga</taxon>
    </lineage>
</organism>
<dbReference type="PROSITE" id="PS50213">
    <property type="entry name" value="FAS1"/>
    <property type="match status" value="1"/>
</dbReference>
<dbReference type="SUPFAM" id="SSF82153">
    <property type="entry name" value="FAS1 domain"/>
    <property type="match status" value="1"/>
</dbReference>
<dbReference type="GO" id="GO:0005615">
    <property type="term" value="C:extracellular space"/>
    <property type="evidence" value="ECO:0007669"/>
    <property type="project" value="TreeGrafter"/>
</dbReference>
<keyword evidence="4" id="KW-1185">Reference proteome</keyword>
<evidence type="ECO:0000313" key="4">
    <source>
        <dbReference type="Proteomes" id="UP000008720"/>
    </source>
</evidence>
<dbReference type="OrthoDB" id="837113at2"/>
<feature type="signal peptide" evidence="1">
    <location>
        <begin position="1"/>
        <end position="21"/>
    </location>
</feature>
<dbReference type="Gene3D" id="2.30.180.10">
    <property type="entry name" value="FAS1 domain"/>
    <property type="match status" value="1"/>
</dbReference>
<dbReference type="GO" id="GO:0031012">
    <property type="term" value="C:extracellular matrix"/>
    <property type="evidence" value="ECO:0007669"/>
    <property type="project" value="TreeGrafter"/>
</dbReference>
<dbReference type="InterPro" id="IPR000782">
    <property type="entry name" value="FAS1_domain"/>
</dbReference>
<dbReference type="Pfam" id="PF02469">
    <property type="entry name" value="Fasciclin"/>
    <property type="match status" value="1"/>
</dbReference>
<feature type="chain" id="PRO_5003189843" evidence="1">
    <location>
        <begin position="22"/>
        <end position="358"/>
    </location>
</feature>
<dbReference type="InterPro" id="IPR036378">
    <property type="entry name" value="FAS1_dom_sf"/>
</dbReference>
<reference evidence="3 4" key="1">
    <citation type="journal article" date="2011" name="Stand. Genomic Sci.">
        <title>Complete genome sequence of Marivirga tractuosa type strain (H-43).</title>
        <authorList>
            <person name="Pagani I."/>
            <person name="Chertkov O."/>
            <person name="Lapidus A."/>
            <person name="Lucas S."/>
            <person name="Del Rio T.G."/>
            <person name="Tice H."/>
            <person name="Copeland A."/>
            <person name="Cheng J.F."/>
            <person name="Nolan M."/>
            <person name="Saunders E."/>
            <person name="Pitluck S."/>
            <person name="Held B."/>
            <person name="Goodwin L."/>
            <person name="Liolios K."/>
            <person name="Ovchinikova G."/>
            <person name="Ivanova N."/>
            <person name="Mavromatis K."/>
            <person name="Pati A."/>
            <person name="Chen A."/>
            <person name="Palaniappan K."/>
            <person name="Land M."/>
            <person name="Hauser L."/>
            <person name="Jeffries C.D."/>
            <person name="Detter J.C."/>
            <person name="Han C."/>
            <person name="Tapia R."/>
            <person name="Ngatchou-Djao O.D."/>
            <person name="Rohde M."/>
            <person name="Goker M."/>
            <person name="Spring S."/>
            <person name="Sikorski J."/>
            <person name="Woyke T."/>
            <person name="Bristow J."/>
            <person name="Eisen J.A."/>
            <person name="Markowitz V."/>
            <person name="Hugenholtz P."/>
            <person name="Klenk H.P."/>
            <person name="Kyrpides N.C."/>
        </authorList>
    </citation>
    <scope>NUCLEOTIDE SEQUENCE [LARGE SCALE GENOMIC DNA]</scope>
    <source>
        <strain evidence="4">ATCC 23168 / DSM 4126 / NBRC 15989 / NCIMB 1408 / VKM B-1430 / H-43</strain>
    </source>
</reference>
<dbReference type="AlphaFoldDB" id="E4TSS1"/>
<protein>
    <submittedName>
        <fullName evidence="3">Beta-Ig-H3/fasciclin</fullName>
    </submittedName>
</protein>
<feature type="domain" description="FAS1" evidence="2">
    <location>
        <begin position="41"/>
        <end position="183"/>
    </location>
</feature>
<dbReference type="eggNOG" id="COG2335">
    <property type="taxonomic scope" value="Bacteria"/>
</dbReference>
<dbReference type="GO" id="GO:0030198">
    <property type="term" value="P:extracellular matrix organization"/>
    <property type="evidence" value="ECO:0007669"/>
    <property type="project" value="TreeGrafter"/>
</dbReference>
<dbReference type="InterPro" id="IPR050904">
    <property type="entry name" value="Adhesion/Biosynth-related"/>
</dbReference>
<proteinExistence type="predicted"/>
<accession>E4TSS1</accession>
<dbReference type="Gene3D" id="2.60.120.200">
    <property type="match status" value="1"/>
</dbReference>
<name>E4TSS1_MARTH</name>
<sequence length="358" mass="39179">MKNIFKYTFLLLAGIVMFTTACIDENYDDTSDIGITDKQLIINVLNDENQSGELSIFLELVEANGLTGALTSRRTQDQITVFAPNNEAFELLAEDLGYDNVDGLLEDEDVNLVEILETHLALANLTINQIENGSFRSIATFSGINIPVRREAGTFVLNANEDLEILNSNTEGNGTVHIISRVILPIRFNIDFSEDFGTDFAGCSEALDAWTVENVVLAGGSGWECTGFGFEGQGIQANGFSGGAQEVDSWIISPVLESNDVVLNTLKFKYASRFDGPNPEIWVIAEEDYDGEAAIDMEAWTKLDFNFPPPASANNVFSDLSVGIPSEFHTDAYRFAFRYLSGAGATRATIDNIQVGEE</sequence>
<dbReference type="GO" id="GO:0050839">
    <property type="term" value="F:cell adhesion molecule binding"/>
    <property type="evidence" value="ECO:0007669"/>
    <property type="project" value="TreeGrafter"/>
</dbReference>
<dbReference type="NCBIfam" id="NF038128">
    <property type="entry name" value="choice_anch_J"/>
    <property type="match status" value="1"/>
</dbReference>
<dbReference type="PROSITE" id="PS51257">
    <property type="entry name" value="PROKAR_LIPOPROTEIN"/>
    <property type="match status" value="1"/>
</dbReference>
<dbReference type="Proteomes" id="UP000008720">
    <property type="component" value="Chromosome"/>
</dbReference>
<dbReference type="HOGENOM" id="CLU_773399_0_0_10"/>
<dbReference type="PANTHER" id="PTHR10900:SF77">
    <property type="entry name" value="FI19380P1"/>
    <property type="match status" value="1"/>
</dbReference>
<dbReference type="KEGG" id="mtt:Ftrac_1895"/>
<dbReference type="SMART" id="SM00554">
    <property type="entry name" value="FAS1"/>
    <property type="match status" value="1"/>
</dbReference>
<evidence type="ECO:0000313" key="3">
    <source>
        <dbReference type="EMBL" id="ADR21881.1"/>
    </source>
</evidence>
<evidence type="ECO:0000256" key="1">
    <source>
        <dbReference type="SAM" id="SignalP"/>
    </source>
</evidence>